<protein>
    <recommendedName>
        <fullName evidence="2">FHA domain-containing protein</fullName>
    </recommendedName>
</protein>
<feature type="region of interest" description="Disordered" evidence="1">
    <location>
        <begin position="301"/>
        <end position="327"/>
    </location>
</feature>
<dbReference type="STRING" id="1220924.W2S6C2"/>
<evidence type="ECO:0000259" key="2">
    <source>
        <dbReference type="PROSITE" id="PS50006"/>
    </source>
</evidence>
<dbReference type="HOGENOM" id="CLU_027207_0_0_1"/>
<feature type="domain" description="FHA" evidence="2">
    <location>
        <begin position="108"/>
        <end position="165"/>
    </location>
</feature>
<feature type="region of interest" description="Disordered" evidence="1">
    <location>
        <begin position="199"/>
        <end position="264"/>
    </location>
</feature>
<feature type="compositionally biased region" description="Basic and acidic residues" evidence="1">
    <location>
        <begin position="43"/>
        <end position="53"/>
    </location>
</feature>
<dbReference type="CDD" id="cd22699">
    <property type="entry name" value="FHA_PLM2-like"/>
    <property type="match status" value="1"/>
</dbReference>
<organism evidence="3 4">
    <name type="scientific">Cyphellophora europaea (strain CBS 101466)</name>
    <name type="common">Phialophora europaea</name>
    <dbReference type="NCBI Taxonomy" id="1220924"/>
    <lineage>
        <taxon>Eukaryota</taxon>
        <taxon>Fungi</taxon>
        <taxon>Dikarya</taxon>
        <taxon>Ascomycota</taxon>
        <taxon>Pezizomycotina</taxon>
        <taxon>Eurotiomycetes</taxon>
        <taxon>Chaetothyriomycetidae</taxon>
        <taxon>Chaetothyriales</taxon>
        <taxon>Cyphellophoraceae</taxon>
        <taxon>Cyphellophora</taxon>
    </lineage>
</organism>
<feature type="compositionally biased region" description="Low complexity" evidence="1">
    <location>
        <begin position="243"/>
        <end position="262"/>
    </location>
</feature>
<dbReference type="FunCoup" id="W2S6C2">
    <property type="interactions" value="383"/>
</dbReference>
<feature type="compositionally biased region" description="Polar residues" evidence="1">
    <location>
        <begin position="301"/>
        <end position="311"/>
    </location>
</feature>
<accession>W2S6C2</accession>
<dbReference type="EMBL" id="KB822718">
    <property type="protein sequence ID" value="ETN43469.1"/>
    <property type="molecule type" value="Genomic_DNA"/>
</dbReference>
<keyword evidence="4" id="KW-1185">Reference proteome</keyword>
<dbReference type="AlphaFoldDB" id="W2S6C2"/>
<evidence type="ECO:0000313" key="4">
    <source>
        <dbReference type="Proteomes" id="UP000030752"/>
    </source>
</evidence>
<dbReference type="PROSITE" id="PS50006">
    <property type="entry name" value="FHA_DOMAIN"/>
    <property type="match status" value="1"/>
</dbReference>
<feature type="region of interest" description="Disordered" evidence="1">
    <location>
        <begin position="1"/>
        <end position="74"/>
    </location>
</feature>
<reference evidence="3 4" key="1">
    <citation type="submission" date="2013-03" db="EMBL/GenBank/DDBJ databases">
        <title>The Genome Sequence of Phialophora europaea CBS 101466.</title>
        <authorList>
            <consortium name="The Broad Institute Genomics Platform"/>
            <person name="Cuomo C."/>
            <person name="de Hoog S."/>
            <person name="Gorbushina A."/>
            <person name="Walker B."/>
            <person name="Young S.K."/>
            <person name="Zeng Q."/>
            <person name="Gargeya S."/>
            <person name="Fitzgerald M."/>
            <person name="Haas B."/>
            <person name="Abouelleil A."/>
            <person name="Allen A.W."/>
            <person name="Alvarado L."/>
            <person name="Arachchi H.M."/>
            <person name="Berlin A.M."/>
            <person name="Chapman S.B."/>
            <person name="Gainer-Dewar J."/>
            <person name="Goldberg J."/>
            <person name="Griggs A."/>
            <person name="Gujja S."/>
            <person name="Hansen M."/>
            <person name="Howarth C."/>
            <person name="Imamovic A."/>
            <person name="Ireland A."/>
            <person name="Larimer J."/>
            <person name="McCowan C."/>
            <person name="Murphy C."/>
            <person name="Pearson M."/>
            <person name="Poon T.W."/>
            <person name="Priest M."/>
            <person name="Roberts A."/>
            <person name="Saif S."/>
            <person name="Shea T."/>
            <person name="Sisk P."/>
            <person name="Sykes S."/>
            <person name="Wortman J."/>
            <person name="Nusbaum C."/>
            <person name="Birren B."/>
        </authorList>
    </citation>
    <scope>NUCLEOTIDE SEQUENCE [LARGE SCALE GENOMIC DNA]</scope>
    <source>
        <strain evidence="3 4">CBS 101466</strain>
    </source>
</reference>
<dbReference type="InterPro" id="IPR008984">
    <property type="entry name" value="SMAD_FHA_dom_sf"/>
</dbReference>
<dbReference type="RefSeq" id="XP_008715205.1">
    <property type="nucleotide sequence ID" value="XM_008716983.1"/>
</dbReference>
<dbReference type="Proteomes" id="UP000030752">
    <property type="component" value="Unassembled WGS sequence"/>
</dbReference>
<dbReference type="Gene3D" id="2.60.200.20">
    <property type="match status" value="1"/>
</dbReference>
<gene>
    <name evidence="3" type="ORF">HMPREF1541_02628</name>
</gene>
<name>W2S6C2_CYPE1</name>
<dbReference type="OrthoDB" id="5348546at2759"/>
<proteinExistence type="predicted"/>
<dbReference type="eggNOG" id="ENOG502RZJP">
    <property type="taxonomic scope" value="Eukaryota"/>
</dbReference>
<feature type="compositionally biased region" description="Polar residues" evidence="1">
    <location>
        <begin position="59"/>
        <end position="74"/>
    </location>
</feature>
<dbReference type="VEuPathDB" id="FungiDB:HMPREF1541_02628"/>
<dbReference type="GeneID" id="19969967"/>
<dbReference type="SUPFAM" id="SSF49879">
    <property type="entry name" value="SMAD/FHA domain"/>
    <property type="match status" value="1"/>
</dbReference>
<sequence length="497" mass="54367">MSPTSFEQKDAGSPVGSREKPLSALLPAFEPFSSPALPRPLKRTRDEFDDRAKYPTPVPTSSTHILTSSPIRGQASQPAVARTLSALSERAPLAAVPSIDLSADGRPTRIGRSSASCDYQLSSNRLVSRVHVVATYKPATSSLDREKVEIECTGWNGIKVHCKSQVFEVKKGQTFQSDDRDLEIMLDVHDNRIIIQWPEKPHFGPVSSDEEDVPSPSKRQRAMMRHSTPPSPSPVQNRRKPMSPVSPSPALQSQLPSSPPLLTGRHITGTVEIYEDPESGEDSGQILAQSDPTQATQILSQNIPASKSQSLLEEDAKSFSDDNDEENDPIVHSFGPFGANLQARMASMNASDPISHSTVTSPRRIVEAAAATSPVRPKAGVATLEFDVKSHIINQLAYSRLSSTPLSTILGNLPRDAGTLTKRELREIISETECIGEVTREGKDAAGKALESEYYYVPEKDQDDFRKAAVVNDLRKPGLRACRKQHKVYLLSQLPIE</sequence>
<evidence type="ECO:0000256" key="1">
    <source>
        <dbReference type="SAM" id="MobiDB-lite"/>
    </source>
</evidence>
<evidence type="ECO:0000313" key="3">
    <source>
        <dbReference type="EMBL" id="ETN43469.1"/>
    </source>
</evidence>
<dbReference type="InParanoid" id="W2S6C2"/>
<dbReference type="InterPro" id="IPR000253">
    <property type="entry name" value="FHA_dom"/>
</dbReference>